<dbReference type="EMBL" id="BT086926">
    <property type="protein sequence ID" value="ACR37279.1"/>
    <property type="molecule type" value="mRNA"/>
</dbReference>
<protein>
    <submittedName>
        <fullName evidence="1">Uncharacterized protein</fullName>
    </submittedName>
</protein>
<reference evidence="1" key="1">
    <citation type="journal article" date="2009" name="PLoS Genet.">
        <title>Sequencing, mapping, and analysis of 27,455 maize full-length cDNAs.</title>
        <authorList>
            <person name="Soderlund C."/>
            <person name="Descour A."/>
            <person name="Kudrna D."/>
            <person name="Bomhoff M."/>
            <person name="Boyd L."/>
            <person name="Currie J."/>
            <person name="Angelova A."/>
            <person name="Collura K."/>
            <person name="Wissotski M."/>
            <person name="Ashley E."/>
            <person name="Morrow D."/>
            <person name="Fernandes J."/>
            <person name="Walbot V."/>
            <person name="Yu Y."/>
        </authorList>
    </citation>
    <scope>NUCLEOTIDE SEQUENCE</scope>
    <source>
        <strain evidence="1">B73</strain>
    </source>
</reference>
<reference evidence="1" key="2">
    <citation type="submission" date="2012-06" db="EMBL/GenBank/DDBJ databases">
        <authorList>
            <person name="Yu Y."/>
            <person name="Currie J."/>
            <person name="Lomeli R."/>
            <person name="Angelova A."/>
            <person name="Collura K."/>
            <person name="Wissotski M."/>
            <person name="Campos D."/>
            <person name="Kudrna D."/>
            <person name="Golser W."/>
            <person name="Ashely E."/>
            <person name="Descour A."/>
            <person name="Fernandes J."/>
            <person name="Soderlund C."/>
            <person name="Walbot V."/>
        </authorList>
    </citation>
    <scope>NUCLEOTIDE SEQUENCE</scope>
    <source>
        <strain evidence="1">B73</strain>
    </source>
</reference>
<organism evidence="1">
    <name type="scientific">Zea mays</name>
    <name type="common">Maize</name>
    <dbReference type="NCBI Taxonomy" id="4577"/>
    <lineage>
        <taxon>Eukaryota</taxon>
        <taxon>Viridiplantae</taxon>
        <taxon>Streptophyta</taxon>
        <taxon>Embryophyta</taxon>
        <taxon>Tracheophyta</taxon>
        <taxon>Spermatophyta</taxon>
        <taxon>Magnoliopsida</taxon>
        <taxon>Liliopsida</taxon>
        <taxon>Poales</taxon>
        <taxon>Poaceae</taxon>
        <taxon>PACMAD clade</taxon>
        <taxon>Panicoideae</taxon>
        <taxon>Andropogonodae</taxon>
        <taxon>Andropogoneae</taxon>
        <taxon>Tripsacinae</taxon>
        <taxon>Zea</taxon>
    </lineage>
</organism>
<name>C4J7X9_MAIZE</name>
<sequence>MTHSVHLGIYFHVKLQQTLQENQGAMVLFSLRRMNLHSLLLINSMGCLSMTRKCLLDLLFASRTGKMSRVISMTRKCLLDLLFASRTGKMSRVISNLVMYM</sequence>
<accession>C4J7X9</accession>
<proteinExistence type="evidence at transcript level"/>
<dbReference type="AlphaFoldDB" id="C4J7X9"/>
<evidence type="ECO:0000313" key="1">
    <source>
        <dbReference type="EMBL" id="ACR37279.1"/>
    </source>
</evidence>